<evidence type="ECO:0000256" key="1">
    <source>
        <dbReference type="SAM" id="Coils"/>
    </source>
</evidence>
<dbReference type="AlphaFoldDB" id="A0A6C0JYU9"/>
<sequence>MSNFFNFLKPKQSKPPESQKSVDFGISSVDSDPDKLSGSTVKSTLATKGSSYTKVSDDDKDSFKNFGTGAEDYETVAEDYETVASDLTSDDVRESGLSYETVDSAEEVQKRVDAQKAKIAAAQLKKQQQQLQLQKESDEMSKYNKTKYQNIDQLDRVLAFFDPAYNMLSAVPVVGEILSIVGDFVVKFKDNHKLIAIGDLLFKNIDQMFAKIAEMEKLYITSTPVTISISQRGGNIGKTKDTPKEFIELIELLEELYINLLSMVLTNERVNLIAKQLMADDKYNYTNSSCGRAELTFTGLNCTFNDKILAYIDSRQTLKNKIGDTNAKTNVGSAILRGLKLVGKRVYRQAIASEMIDQLLQLNTLVNTAFSIALSQYVLDVKDEHETVIQEIKASAIAAVKKAEEAIQIASIRESISTIQTASMNRTSTEAGVSVGGRRRTMKKRGGEKKQNKQKMGKTHKYLS</sequence>
<evidence type="ECO:0000256" key="2">
    <source>
        <dbReference type="SAM" id="MobiDB-lite"/>
    </source>
</evidence>
<dbReference type="EMBL" id="MN740749">
    <property type="protein sequence ID" value="QHU09996.1"/>
    <property type="molecule type" value="Genomic_DNA"/>
</dbReference>
<feature type="region of interest" description="Disordered" evidence="2">
    <location>
        <begin position="427"/>
        <end position="464"/>
    </location>
</feature>
<feature type="region of interest" description="Disordered" evidence="2">
    <location>
        <begin position="1"/>
        <end position="41"/>
    </location>
</feature>
<evidence type="ECO:0000313" key="3">
    <source>
        <dbReference type="EMBL" id="QHU09996.1"/>
    </source>
</evidence>
<organism evidence="3">
    <name type="scientific">viral metagenome</name>
    <dbReference type="NCBI Taxonomy" id="1070528"/>
    <lineage>
        <taxon>unclassified sequences</taxon>
        <taxon>metagenomes</taxon>
        <taxon>organismal metagenomes</taxon>
    </lineage>
</organism>
<feature type="coiled-coil region" evidence="1">
    <location>
        <begin position="105"/>
        <end position="146"/>
    </location>
</feature>
<reference evidence="3" key="1">
    <citation type="journal article" date="2020" name="Nature">
        <title>Giant virus diversity and host interactions through global metagenomics.</title>
        <authorList>
            <person name="Schulz F."/>
            <person name="Roux S."/>
            <person name="Paez-Espino D."/>
            <person name="Jungbluth S."/>
            <person name="Walsh D.A."/>
            <person name="Denef V.J."/>
            <person name="McMahon K.D."/>
            <person name="Konstantinidis K.T."/>
            <person name="Eloe-Fadrosh E.A."/>
            <person name="Kyrpides N.C."/>
            <person name="Woyke T."/>
        </authorList>
    </citation>
    <scope>NUCLEOTIDE SEQUENCE</scope>
    <source>
        <strain evidence="3">GVMAG-S-1101164-67</strain>
    </source>
</reference>
<accession>A0A6C0JYU9</accession>
<proteinExistence type="predicted"/>
<name>A0A6C0JYU9_9ZZZZ</name>
<protein>
    <submittedName>
        <fullName evidence="3">Uncharacterized protein</fullName>
    </submittedName>
</protein>
<keyword evidence="1" id="KW-0175">Coiled coil</keyword>
<feature type="compositionally biased region" description="Basic residues" evidence="2">
    <location>
        <begin position="437"/>
        <end position="464"/>
    </location>
</feature>